<dbReference type="EMBL" id="LR862150">
    <property type="protein sequence ID" value="CAD1832870.1"/>
    <property type="molecule type" value="Genomic_DNA"/>
</dbReference>
<evidence type="ECO:0000313" key="1">
    <source>
        <dbReference type="EMBL" id="CAD1832870.1"/>
    </source>
</evidence>
<proteinExistence type="predicted"/>
<gene>
    <name evidence="1" type="ORF">CB5_LOCUS16081</name>
</gene>
<organism evidence="1">
    <name type="scientific">Ananas comosus var. bracteatus</name>
    <name type="common">red pineapple</name>
    <dbReference type="NCBI Taxonomy" id="296719"/>
    <lineage>
        <taxon>Eukaryota</taxon>
        <taxon>Viridiplantae</taxon>
        <taxon>Streptophyta</taxon>
        <taxon>Embryophyta</taxon>
        <taxon>Tracheophyta</taxon>
        <taxon>Spermatophyta</taxon>
        <taxon>Magnoliopsida</taxon>
        <taxon>Liliopsida</taxon>
        <taxon>Poales</taxon>
        <taxon>Bromeliaceae</taxon>
        <taxon>Bromelioideae</taxon>
        <taxon>Ananas</taxon>
    </lineage>
</organism>
<reference evidence="1" key="1">
    <citation type="submission" date="2020-07" db="EMBL/GenBank/DDBJ databases">
        <authorList>
            <person name="Lin J."/>
        </authorList>
    </citation>
    <scope>NUCLEOTIDE SEQUENCE</scope>
</reference>
<accession>A0A6V7PPU9</accession>
<dbReference type="AlphaFoldDB" id="A0A6V7PPU9"/>
<name>A0A6V7PPU9_ANACO</name>
<sequence>MDPIRWKQISSNLPSPLTISYGTSIGLKKWQNMCSCGGEEDDLKHPSMHAIHILQRVKWALPPIPIPMPLTVIYHTNSLNFALLLPNPAITLFSGRETFWIL</sequence>
<protein>
    <submittedName>
        <fullName evidence="1">Uncharacterized protein</fullName>
    </submittedName>
</protein>